<name>A0A8S1PQB4_PARPR</name>
<dbReference type="FunFam" id="3.40.50.300:FF:000218">
    <property type="entry name" value="Multidrug ABC transporter ATP-binding protein"/>
    <property type="match status" value="1"/>
</dbReference>
<dbReference type="PROSITE" id="PS50893">
    <property type="entry name" value="ABC_TRANSPORTER_2"/>
    <property type="match status" value="1"/>
</dbReference>
<evidence type="ECO:0000259" key="8">
    <source>
        <dbReference type="PROSITE" id="PS50893"/>
    </source>
</evidence>
<dbReference type="PANTHER" id="PTHR43394">
    <property type="entry name" value="ATP-DEPENDENT PERMEASE MDL1, MITOCHONDRIAL"/>
    <property type="match status" value="1"/>
</dbReference>
<dbReference type="InterPro" id="IPR011527">
    <property type="entry name" value="ABC1_TM_dom"/>
</dbReference>
<dbReference type="CDD" id="cd03249">
    <property type="entry name" value="ABC_MTABC3_MDL1_MDL2"/>
    <property type="match status" value="1"/>
</dbReference>
<keyword evidence="2 7" id="KW-0812">Transmembrane</keyword>
<keyword evidence="6 7" id="KW-0472">Membrane</keyword>
<dbReference type="PROSITE" id="PS50929">
    <property type="entry name" value="ABC_TM1F"/>
    <property type="match status" value="1"/>
</dbReference>
<keyword evidence="3" id="KW-0547">Nucleotide-binding</keyword>
<dbReference type="Proteomes" id="UP000688137">
    <property type="component" value="Unassembled WGS sequence"/>
</dbReference>
<dbReference type="PROSITE" id="PS00211">
    <property type="entry name" value="ABC_TRANSPORTER_1"/>
    <property type="match status" value="1"/>
</dbReference>
<reference evidence="10" key="1">
    <citation type="submission" date="2021-01" db="EMBL/GenBank/DDBJ databases">
        <authorList>
            <consortium name="Genoscope - CEA"/>
            <person name="William W."/>
        </authorList>
    </citation>
    <scope>NUCLEOTIDE SEQUENCE</scope>
</reference>
<dbReference type="PANTHER" id="PTHR43394:SF1">
    <property type="entry name" value="ATP-BINDING CASSETTE SUB-FAMILY B MEMBER 10, MITOCHONDRIAL"/>
    <property type="match status" value="1"/>
</dbReference>
<evidence type="ECO:0000256" key="5">
    <source>
        <dbReference type="ARBA" id="ARBA00022989"/>
    </source>
</evidence>
<evidence type="ECO:0000259" key="9">
    <source>
        <dbReference type="PROSITE" id="PS50929"/>
    </source>
</evidence>
<dbReference type="InterPro" id="IPR003439">
    <property type="entry name" value="ABC_transporter-like_ATP-bd"/>
</dbReference>
<dbReference type="InterPro" id="IPR017871">
    <property type="entry name" value="ABC_transporter-like_CS"/>
</dbReference>
<feature type="domain" description="ABC transporter" evidence="8">
    <location>
        <begin position="361"/>
        <end position="602"/>
    </location>
</feature>
<dbReference type="Pfam" id="PF00005">
    <property type="entry name" value="ABC_tran"/>
    <property type="match status" value="1"/>
</dbReference>
<evidence type="ECO:0000256" key="4">
    <source>
        <dbReference type="ARBA" id="ARBA00022840"/>
    </source>
</evidence>
<gene>
    <name evidence="10" type="ORF">PPRIM_AZ9-3.1.T1250017</name>
</gene>
<feature type="transmembrane region" description="Helical" evidence="7">
    <location>
        <begin position="44"/>
        <end position="66"/>
    </location>
</feature>
<dbReference type="GO" id="GO:0016887">
    <property type="term" value="F:ATP hydrolysis activity"/>
    <property type="evidence" value="ECO:0007669"/>
    <property type="project" value="InterPro"/>
</dbReference>
<dbReference type="GO" id="GO:0015421">
    <property type="term" value="F:ABC-type oligopeptide transporter activity"/>
    <property type="evidence" value="ECO:0007669"/>
    <property type="project" value="TreeGrafter"/>
</dbReference>
<keyword evidence="11" id="KW-1185">Reference proteome</keyword>
<evidence type="ECO:0000256" key="2">
    <source>
        <dbReference type="ARBA" id="ARBA00022692"/>
    </source>
</evidence>
<dbReference type="SMART" id="SM00382">
    <property type="entry name" value="AAA"/>
    <property type="match status" value="1"/>
</dbReference>
<evidence type="ECO:0000256" key="6">
    <source>
        <dbReference type="ARBA" id="ARBA00023136"/>
    </source>
</evidence>
<evidence type="ECO:0000313" key="11">
    <source>
        <dbReference type="Proteomes" id="UP000688137"/>
    </source>
</evidence>
<feature type="transmembrane region" description="Helical" evidence="7">
    <location>
        <begin position="86"/>
        <end position="107"/>
    </location>
</feature>
<dbReference type="GO" id="GO:0090374">
    <property type="term" value="P:oligopeptide export from mitochondrion"/>
    <property type="evidence" value="ECO:0007669"/>
    <property type="project" value="TreeGrafter"/>
</dbReference>
<accession>A0A8S1PQB4</accession>
<feature type="transmembrane region" description="Helical" evidence="7">
    <location>
        <begin position="300"/>
        <end position="320"/>
    </location>
</feature>
<dbReference type="Pfam" id="PF00664">
    <property type="entry name" value="ABC_membrane"/>
    <property type="match status" value="1"/>
</dbReference>
<keyword evidence="5 7" id="KW-1133">Transmembrane helix</keyword>
<evidence type="ECO:0000256" key="3">
    <source>
        <dbReference type="ARBA" id="ARBA00022741"/>
    </source>
</evidence>
<feature type="transmembrane region" description="Helical" evidence="7">
    <location>
        <begin position="270"/>
        <end position="288"/>
    </location>
</feature>
<comment type="caution">
    <text evidence="10">The sequence shown here is derived from an EMBL/GenBank/DDBJ whole genome shotgun (WGS) entry which is preliminary data.</text>
</comment>
<dbReference type="AlphaFoldDB" id="A0A8S1PQB4"/>
<evidence type="ECO:0000313" key="10">
    <source>
        <dbReference type="EMBL" id="CAD8104708.1"/>
    </source>
</evidence>
<feature type="transmembrane region" description="Helical" evidence="7">
    <location>
        <begin position="188"/>
        <end position="205"/>
    </location>
</feature>
<dbReference type="PIRSF" id="PIRSF002773">
    <property type="entry name" value="ABC_prm/ATPase_B"/>
    <property type="match status" value="1"/>
</dbReference>
<evidence type="ECO:0000256" key="7">
    <source>
        <dbReference type="SAM" id="Phobius"/>
    </source>
</evidence>
<dbReference type="OMA" id="CRLYEPQ"/>
<feature type="domain" description="ABC transmembrane type-1" evidence="9">
    <location>
        <begin position="47"/>
        <end position="329"/>
    </location>
</feature>
<sequence>MNLEPQYQEFQEEKINIPIENTINSNNKRSSIFRLIQYSLQNKLLLFFGNLGLLITSVSMVALPYLTGKMIDSITKSNSKENLNYLTLQFIVLTIVTAFFTFLRTYAFNILGEKITFHLRNELFQSLIQKDIEFFDSNRSGELISRLSSDISVINKGTNDSISTLLKNAIQVIGSLILLCFISWKLTLVLFCVIPPSTILAIIFVKKYKQLRKEYQQSIAQSTQIASEVLSNMRIVRSFSTEERESNSYQIANQNIYNFGNKMAVLGSQFMSIGIVLAYAVILAILYYGGSLVIDGQSTIGNLSSFVLYTLTMTISLLALSGTMNEMISAAAVSEKIFDIIDHPVKIRNGSVDASNISGQINISNVTFCYPTKQNVMSLKAISLEINQGEVVAFVGQSGSGKSTIVQLLQRFYDSKLGSILFDNIDIKEYNLQQLHKQIGFVAQEPTLFSGTLKDNITYGVDTFTQEDIDNAMKLANAYDFVTDFSIFPDGLQTIVGERGVKLSGGQKQRIAIARALIKNPKILIFDEATSALDSESEFQVQKAIDGLVQSGQKTIIIIAHRLSTVINSNKIIVVQNGQIVEQGKHQELIEKNGVYKQLIERQLQ</sequence>
<dbReference type="InterPro" id="IPR003593">
    <property type="entry name" value="AAA+_ATPase"/>
</dbReference>
<dbReference type="GO" id="GO:0005743">
    <property type="term" value="C:mitochondrial inner membrane"/>
    <property type="evidence" value="ECO:0007669"/>
    <property type="project" value="TreeGrafter"/>
</dbReference>
<dbReference type="GO" id="GO:0005524">
    <property type="term" value="F:ATP binding"/>
    <property type="evidence" value="ECO:0007669"/>
    <property type="project" value="UniProtKB-KW"/>
</dbReference>
<dbReference type="EMBL" id="CAJJDM010000128">
    <property type="protein sequence ID" value="CAD8104708.1"/>
    <property type="molecule type" value="Genomic_DNA"/>
</dbReference>
<comment type="subcellular location">
    <subcellularLocation>
        <location evidence="1">Membrane</location>
        <topology evidence="1">Multi-pass membrane protein</topology>
    </subcellularLocation>
</comment>
<evidence type="ECO:0000256" key="1">
    <source>
        <dbReference type="ARBA" id="ARBA00004141"/>
    </source>
</evidence>
<dbReference type="InterPro" id="IPR039421">
    <property type="entry name" value="Type_1_exporter"/>
</dbReference>
<proteinExistence type="predicted"/>
<organism evidence="10 11">
    <name type="scientific">Paramecium primaurelia</name>
    <dbReference type="NCBI Taxonomy" id="5886"/>
    <lineage>
        <taxon>Eukaryota</taxon>
        <taxon>Sar</taxon>
        <taxon>Alveolata</taxon>
        <taxon>Ciliophora</taxon>
        <taxon>Intramacronucleata</taxon>
        <taxon>Oligohymenophorea</taxon>
        <taxon>Peniculida</taxon>
        <taxon>Parameciidae</taxon>
        <taxon>Paramecium</taxon>
    </lineage>
</organism>
<protein>
    <submittedName>
        <fullName evidence="10">Uncharacterized protein</fullName>
    </submittedName>
</protein>
<keyword evidence="4" id="KW-0067">ATP-binding</keyword>
<dbReference type="CDD" id="cd18557">
    <property type="entry name" value="ABC_6TM_TAP_ABCB8_10_like"/>
    <property type="match status" value="1"/>
</dbReference>